<evidence type="ECO:0000313" key="4">
    <source>
        <dbReference type="Proteomes" id="UP001054821"/>
    </source>
</evidence>
<sequence length="167" mass="17928">MEAKRKEVEEVETCSEDAEDHAQRGGWKTFPFVSGSVLGLSVAAGGWASNLIVFLITKFNVKSISATQINNIILGTNNLFPIAGAFVADSFLGSFSVVSIFSFISLLGMIMLTLIATIHSLRPSSCPPGSLTCEGPSKFQYSVLSAALTLSFPRAWRNSLYNCNHGS</sequence>
<keyword evidence="4" id="KW-1185">Reference proteome</keyword>
<dbReference type="Proteomes" id="UP001054821">
    <property type="component" value="Chromosome 2"/>
</dbReference>
<dbReference type="GO" id="GO:0016020">
    <property type="term" value="C:membrane"/>
    <property type="evidence" value="ECO:0007669"/>
    <property type="project" value="InterPro"/>
</dbReference>
<evidence type="ECO:0000256" key="1">
    <source>
        <dbReference type="SAM" id="MobiDB-lite"/>
    </source>
</evidence>
<dbReference type="InterPro" id="IPR036259">
    <property type="entry name" value="MFS_trans_sf"/>
</dbReference>
<protein>
    <submittedName>
        <fullName evidence="3">Uncharacterized protein</fullName>
    </submittedName>
</protein>
<dbReference type="InterPro" id="IPR018456">
    <property type="entry name" value="PTR2_symporter_CS"/>
</dbReference>
<accession>A0AAD4ZGR0</accession>
<gene>
    <name evidence="3" type="ORF">L3X38_014056</name>
</gene>
<dbReference type="AlphaFoldDB" id="A0AAD4ZGR0"/>
<name>A0AAD4ZGR0_PRUDU</name>
<feature type="region of interest" description="Disordered" evidence="1">
    <location>
        <begin position="1"/>
        <end position="22"/>
    </location>
</feature>
<evidence type="ECO:0000256" key="2">
    <source>
        <dbReference type="SAM" id="Phobius"/>
    </source>
</evidence>
<feature type="transmembrane region" description="Helical" evidence="2">
    <location>
        <begin position="94"/>
        <end position="115"/>
    </location>
</feature>
<keyword evidence="2" id="KW-1133">Transmembrane helix</keyword>
<feature type="transmembrane region" description="Helical" evidence="2">
    <location>
        <begin position="69"/>
        <end position="88"/>
    </location>
</feature>
<feature type="transmembrane region" description="Helical" evidence="2">
    <location>
        <begin position="37"/>
        <end position="57"/>
    </location>
</feature>
<reference evidence="3 4" key="1">
    <citation type="journal article" date="2022" name="G3 (Bethesda)">
        <title>Whole-genome sequence and methylome profiling of the almond [Prunus dulcis (Mill.) D.A. Webb] cultivar 'Nonpareil'.</title>
        <authorList>
            <person name="D'Amico-Willman K.M."/>
            <person name="Ouma W.Z."/>
            <person name="Meulia T."/>
            <person name="Sideli G.M."/>
            <person name="Gradziel T.M."/>
            <person name="Fresnedo-Ramirez J."/>
        </authorList>
    </citation>
    <scope>NUCLEOTIDE SEQUENCE [LARGE SCALE GENOMIC DNA]</scope>
    <source>
        <strain evidence="3">Clone GOH B32 T37-40</strain>
    </source>
</reference>
<organism evidence="3 4">
    <name type="scientific">Prunus dulcis</name>
    <name type="common">Almond</name>
    <name type="synonym">Amygdalus dulcis</name>
    <dbReference type="NCBI Taxonomy" id="3755"/>
    <lineage>
        <taxon>Eukaryota</taxon>
        <taxon>Viridiplantae</taxon>
        <taxon>Streptophyta</taxon>
        <taxon>Embryophyta</taxon>
        <taxon>Tracheophyta</taxon>
        <taxon>Spermatophyta</taxon>
        <taxon>Magnoliopsida</taxon>
        <taxon>eudicotyledons</taxon>
        <taxon>Gunneridae</taxon>
        <taxon>Pentapetalae</taxon>
        <taxon>rosids</taxon>
        <taxon>fabids</taxon>
        <taxon>Rosales</taxon>
        <taxon>Rosaceae</taxon>
        <taxon>Amygdaloideae</taxon>
        <taxon>Amygdaleae</taxon>
        <taxon>Prunus</taxon>
    </lineage>
</organism>
<feature type="compositionally biased region" description="Acidic residues" evidence="1">
    <location>
        <begin position="9"/>
        <end position="19"/>
    </location>
</feature>
<keyword evidence="2" id="KW-0812">Transmembrane</keyword>
<evidence type="ECO:0000313" key="3">
    <source>
        <dbReference type="EMBL" id="KAI5346177.1"/>
    </source>
</evidence>
<proteinExistence type="predicted"/>
<dbReference type="PROSITE" id="PS01022">
    <property type="entry name" value="PTR2_1"/>
    <property type="match status" value="1"/>
</dbReference>
<dbReference type="GO" id="GO:0006857">
    <property type="term" value="P:oligopeptide transport"/>
    <property type="evidence" value="ECO:0007669"/>
    <property type="project" value="InterPro"/>
</dbReference>
<dbReference type="Gene3D" id="1.20.1250.20">
    <property type="entry name" value="MFS general substrate transporter like domains"/>
    <property type="match status" value="1"/>
</dbReference>
<dbReference type="GO" id="GO:0022857">
    <property type="term" value="F:transmembrane transporter activity"/>
    <property type="evidence" value="ECO:0007669"/>
    <property type="project" value="InterPro"/>
</dbReference>
<dbReference type="PANTHER" id="PTHR11654">
    <property type="entry name" value="OLIGOPEPTIDE TRANSPORTER-RELATED"/>
    <property type="match status" value="1"/>
</dbReference>
<dbReference type="EMBL" id="JAJFAZ020000002">
    <property type="protein sequence ID" value="KAI5346177.1"/>
    <property type="molecule type" value="Genomic_DNA"/>
</dbReference>
<keyword evidence="2" id="KW-0472">Membrane</keyword>
<comment type="caution">
    <text evidence="3">The sequence shown here is derived from an EMBL/GenBank/DDBJ whole genome shotgun (WGS) entry which is preliminary data.</text>
</comment>